<sequence length="322" mass="37793">MTTLTSKLCQDRQARTAIENLFDSVDDFTERIDKLLKLMTRKSKQQNIVNKCNKTDIQADDNSHNRQEINEDEDEDQQFQLNNSKLKKHNANDDDDDDDDDGSQFVIPLKFVRIVKSQQETKPYYKHLSKYPWLVRYICNETNSYPKPSFRLLNTFIKVHITPTPNRLFIKSIQDEIIDLHQKFIKPIKRVQEKNSEVLDLLKKIIAETIKGSNMKHLAQVYQYPEIIAYLTNNDIQTFDQYLEASILDKFIFKHVSPNVIEDTKQELRDIHRKMLKEMHNGDDGSRARSRTPSSERSTPPSHRKRISNVKVCPSVFDMYGT</sequence>
<organism evidence="2 4">
    <name type="scientific">Didymodactylos carnosus</name>
    <dbReference type="NCBI Taxonomy" id="1234261"/>
    <lineage>
        <taxon>Eukaryota</taxon>
        <taxon>Metazoa</taxon>
        <taxon>Spiralia</taxon>
        <taxon>Gnathifera</taxon>
        <taxon>Rotifera</taxon>
        <taxon>Eurotatoria</taxon>
        <taxon>Bdelloidea</taxon>
        <taxon>Philodinida</taxon>
        <taxon>Philodinidae</taxon>
        <taxon>Didymodactylos</taxon>
    </lineage>
</organism>
<feature type="compositionally biased region" description="Basic and acidic residues" evidence="1">
    <location>
        <begin position="277"/>
        <end position="287"/>
    </location>
</feature>
<dbReference type="EMBL" id="CAJOBA010034645">
    <property type="protein sequence ID" value="CAF3989427.1"/>
    <property type="molecule type" value="Genomic_DNA"/>
</dbReference>
<feature type="region of interest" description="Disordered" evidence="1">
    <location>
        <begin position="277"/>
        <end position="307"/>
    </location>
</feature>
<dbReference type="Proteomes" id="UP000682733">
    <property type="component" value="Unassembled WGS sequence"/>
</dbReference>
<evidence type="ECO:0000313" key="3">
    <source>
        <dbReference type="EMBL" id="CAF3989427.1"/>
    </source>
</evidence>
<evidence type="ECO:0000313" key="2">
    <source>
        <dbReference type="EMBL" id="CAF1178146.1"/>
    </source>
</evidence>
<accession>A0A8S2EJ90</accession>
<comment type="caution">
    <text evidence="2">The sequence shown here is derived from an EMBL/GenBank/DDBJ whole genome shotgun (WGS) entry which is preliminary data.</text>
</comment>
<gene>
    <name evidence="2" type="ORF">OVA965_LOCUS22923</name>
    <name evidence="3" type="ORF">TMI583_LOCUS23638</name>
</gene>
<dbReference type="AlphaFoldDB" id="A0A8S2EJ90"/>
<reference evidence="2" key="1">
    <citation type="submission" date="2021-02" db="EMBL/GenBank/DDBJ databases">
        <authorList>
            <person name="Nowell W R."/>
        </authorList>
    </citation>
    <scope>NUCLEOTIDE SEQUENCE</scope>
</reference>
<evidence type="ECO:0000256" key="1">
    <source>
        <dbReference type="SAM" id="MobiDB-lite"/>
    </source>
</evidence>
<evidence type="ECO:0000313" key="4">
    <source>
        <dbReference type="Proteomes" id="UP000677228"/>
    </source>
</evidence>
<proteinExistence type="predicted"/>
<feature type="compositionally biased region" description="Low complexity" evidence="1">
    <location>
        <begin position="291"/>
        <end position="301"/>
    </location>
</feature>
<protein>
    <submittedName>
        <fullName evidence="2">Uncharacterized protein</fullName>
    </submittedName>
</protein>
<name>A0A8S2EJ90_9BILA</name>
<dbReference type="Proteomes" id="UP000677228">
    <property type="component" value="Unassembled WGS sequence"/>
</dbReference>
<dbReference type="EMBL" id="CAJNOK010013119">
    <property type="protein sequence ID" value="CAF1178146.1"/>
    <property type="molecule type" value="Genomic_DNA"/>
</dbReference>